<evidence type="ECO:0000256" key="2">
    <source>
        <dbReference type="SAM" id="MobiDB-lite"/>
    </source>
</evidence>
<accession>A0ABQ9FEM5</accession>
<keyword evidence="5" id="KW-1185">Reference proteome</keyword>
<feature type="domain" description="SWIM-type" evidence="3">
    <location>
        <begin position="428"/>
        <end position="460"/>
    </location>
</feature>
<dbReference type="InterPro" id="IPR007527">
    <property type="entry name" value="Znf_SWIM"/>
</dbReference>
<dbReference type="PANTHER" id="PTHR47456:SF1">
    <property type="entry name" value="PHD-TYPE DOMAIN-CONTAINING PROTEIN"/>
    <property type="match status" value="1"/>
</dbReference>
<sequence length="1022" mass="117979">MVVSVNKSTSKEVISQIHKCVEEGCTKVEDVKKNLAKFVESLPLGKTPSFLNRQYFPANKTIYNHIQIALASKSEADGSQFLLVVQTTWQQQLMHKFGKVLLVDSTFDTCKYRLPLFELVINTNVGYVPIAICITEDETEKTITEALTVLTSWNPTWVPKVTVTDCHAAQSNALHAVFPAFITTYTLIAKKRQKITELIDKTNWPFVESRSVFFTFYESQQRYCKFHTEQAWKRWLSRIDNGLIAEQDEVLSHLRSIANSISPTEVTAHIEELKTKVKLCLHTVSLSADKFITSSYSIIGHKWIRAYRNLDENIVVTTTNGVEVHHRVLKSLLKDYGMRSLQSLVEIIVNRYFKDCLKSYVEKNVKAKSLSKFYSSTVPEFLHDRPKRFVDHCLGRLSDALMYNIDDIDQVSSSVYTVKSQTEKNIVYTVCLNVPSCDCIDFKMNFMPCKHLIASILQFKCWEEVSHDYAFSPYYTINDEFLDWINNLNDNNSTVVQQYQSNYSNDADQEIKIAKNMESIHVSATKITISSRTKANAQLNKIRNYINNTNSENAIQNAIELLNFSYKSLLTRHGSVSMIRNTNYRNLKRLKVPQSFIKRRRRGTNKRKVVRGHRSKLNRERKRNQPTEMEVNLPKEDLELSGLKENRLDSNAVEIDDDILLPEENFEFSRLRDDRQDSNFTHCRSTNVCSIKVSFEIGFHLKPTEMEVNLPKDDLELSGLKDNRLESNAVEIDDDILLPEENFEFSRLRDDRQNSNFTHCRSTNVCSIKVSFEIGFRLKPTEMEVNLPKDDLELSGLKDNRLDSNAVEIDDDILLPEENLEFSRLRDDRQDSNFTHCRSTNVCSIKVSFEIGFHLKPTEMEVNLPKDDLELSGLKDNRLDSNAVEIDDDILLPKENLVFSRLRDNRQDSNFRHCQTTNMWSIKVSFEIGFYLKEPIIPDLMEVWDHHSDSECLMASIGQRKLLGTSFGMLRPDEDVPDEIIHAYLDILKRHNSGIETIDCFEMGRIIKTPDEAKHLLLKASI</sequence>
<dbReference type="PANTHER" id="PTHR47456">
    <property type="entry name" value="PHD-TYPE DOMAIN-CONTAINING PROTEIN"/>
    <property type="match status" value="1"/>
</dbReference>
<dbReference type="Proteomes" id="UP001217089">
    <property type="component" value="Unassembled WGS sequence"/>
</dbReference>
<name>A0ABQ9FEM5_TEGGR</name>
<comment type="caution">
    <text evidence="4">The sequence shown here is derived from an EMBL/GenBank/DDBJ whole genome shotgun (WGS) entry which is preliminary data.</text>
</comment>
<feature type="region of interest" description="Disordered" evidence="2">
    <location>
        <begin position="601"/>
        <end position="628"/>
    </location>
</feature>
<dbReference type="EMBL" id="JARBDR010000337">
    <property type="protein sequence ID" value="KAJ8315774.1"/>
    <property type="molecule type" value="Genomic_DNA"/>
</dbReference>
<dbReference type="Pfam" id="PF21056">
    <property type="entry name" value="ZSWIM1-3_RNaseH-like"/>
    <property type="match status" value="1"/>
</dbReference>
<evidence type="ECO:0000259" key="3">
    <source>
        <dbReference type="PROSITE" id="PS50966"/>
    </source>
</evidence>
<dbReference type="InterPro" id="IPR048324">
    <property type="entry name" value="ZSWIM1-3_RNaseH-like"/>
</dbReference>
<evidence type="ECO:0000256" key="1">
    <source>
        <dbReference type="PROSITE-ProRule" id="PRU00325"/>
    </source>
</evidence>
<feature type="compositionally biased region" description="Basic residues" evidence="2">
    <location>
        <begin position="601"/>
        <end position="624"/>
    </location>
</feature>
<keyword evidence="1" id="KW-0862">Zinc</keyword>
<dbReference type="PROSITE" id="PS50966">
    <property type="entry name" value="ZF_SWIM"/>
    <property type="match status" value="1"/>
</dbReference>
<proteinExistence type="predicted"/>
<keyword evidence="1" id="KW-0863">Zinc-finger</keyword>
<gene>
    <name evidence="4" type="ORF">KUTeg_007924</name>
</gene>
<keyword evidence="1" id="KW-0479">Metal-binding</keyword>
<evidence type="ECO:0000313" key="5">
    <source>
        <dbReference type="Proteomes" id="UP001217089"/>
    </source>
</evidence>
<organism evidence="4 5">
    <name type="scientific">Tegillarca granosa</name>
    <name type="common">Malaysian cockle</name>
    <name type="synonym">Anadara granosa</name>
    <dbReference type="NCBI Taxonomy" id="220873"/>
    <lineage>
        <taxon>Eukaryota</taxon>
        <taxon>Metazoa</taxon>
        <taxon>Spiralia</taxon>
        <taxon>Lophotrochozoa</taxon>
        <taxon>Mollusca</taxon>
        <taxon>Bivalvia</taxon>
        <taxon>Autobranchia</taxon>
        <taxon>Pteriomorphia</taxon>
        <taxon>Arcoida</taxon>
        <taxon>Arcoidea</taxon>
        <taxon>Arcidae</taxon>
        <taxon>Tegillarca</taxon>
    </lineage>
</organism>
<evidence type="ECO:0000313" key="4">
    <source>
        <dbReference type="EMBL" id="KAJ8315774.1"/>
    </source>
</evidence>
<protein>
    <recommendedName>
        <fullName evidence="3">SWIM-type domain-containing protein</fullName>
    </recommendedName>
</protein>
<reference evidence="4 5" key="1">
    <citation type="submission" date="2022-12" db="EMBL/GenBank/DDBJ databases">
        <title>Chromosome-level genome of Tegillarca granosa.</title>
        <authorList>
            <person name="Kim J."/>
        </authorList>
    </citation>
    <scope>NUCLEOTIDE SEQUENCE [LARGE SCALE GENOMIC DNA]</scope>
    <source>
        <strain evidence="4">Teg-2019</strain>
        <tissue evidence="4">Adductor muscle</tissue>
    </source>
</reference>